<dbReference type="InterPro" id="IPR046817">
    <property type="entry name" value="MmeI_N"/>
</dbReference>
<sequence>MILVNLFMLNMAQLYNPIFSQTYLDSKTANFHLSQYPDLSKKLDEIDKWQKGIRSGRIVRQKEEELKAEFLNTFFGEVLDYPYKSDETLWNLSIEKKSNIDGTKADGALGYFWLFGNEIKADVRTVIELKDARTDLDKPQNRLNDKRSPVEQAFSYVSKSGGHCNWVIVSNFTEIRLYHSSDQSRYEKFEILRLLEEKELLRFMFLLHKDRLLTKSGDSITNLLYKERQAEEQNISDKFYKHYKKARVDLYHHLQEQNPDVDGLVILQKTQKLLDRVTFVCFCEDLNIIPKYTFRSLLKAVKEDKFNRNDTKIYESVKGLFKAIDEGYPEENINKFNGGLFAQDSVLDSLQVKDSTLEYVINLETYNFSSDLNVNILGHIFEQSVSDIEELKAEIKGESFDESQGKRKTDGIFYTPDYITHFIVRESIGGWLQEQQYEIGFSNLPELNEVDYQSIKFDKKQKLVTNKNIEKHIIAWEAYREKLINIKVLDPACGSGAFLNQVYDYLFQEGQRVNKELARLRAGQFEAFDLDKHILTENIFGVDLNEESVEITKLSLWLKTANKGKELTTLDANIKCGNSIIEDSTVAVSKAFNWQESFPDVFNGGGFDVIVGNPPYGAKLNVSERSYIQNRYNWVSKNIEIYSVFLEKAIELLKPKGIFGYIIPVSWQSNEAFQKSRDLIEAEGELLIGIKLPYDAFEDAYVDTGIYVIKKGSNKVYTSSVYEFNERAKINNLSLANIEYKKLKNSYWQSLASKKLVFNPSYYELINKINQNKRTLSEISNSIRGVLPAPTDVSQSYVQGYKKYLSGNVYRYMLDRNFSWIKYGDNLREKPSDYSYFTGERILIRRLINRQFRLMATYAEDEFVNKKDIYNIKLTTEDEDIYYILGWLNSALISFILTKGSTTASKDDFSQLTLTDVRTLRIVEGKHKTKKDIADNTKVALEKNNELSILSNNFLNLLNSELAIKISNKLFKWYGIDNKEFISELTRLNKKLTLSQKSQWLSYFDSQQKEAQELLSTIGIVESKIDEQVYKLYNLTDSERSIIENALFPINEEKLLPEVSVK</sequence>
<gene>
    <name evidence="11" type="ORF">SAMN05444128_2627</name>
</gene>
<evidence type="ECO:0000259" key="9">
    <source>
        <dbReference type="Pfam" id="PF12950"/>
    </source>
</evidence>
<dbReference type="SUPFAM" id="SSF53335">
    <property type="entry name" value="S-adenosyl-L-methionine-dependent methyltransferases"/>
    <property type="match status" value="1"/>
</dbReference>
<evidence type="ECO:0000256" key="3">
    <source>
        <dbReference type="ARBA" id="ARBA00022679"/>
    </source>
</evidence>
<feature type="domain" description="TaqI-like C-terminal specificity" evidence="9">
    <location>
        <begin position="803"/>
        <end position="920"/>
    </location>
</feature>
<dbReference type="PANTHER" id="PTHR33841:SF1">
    <property type="entry name" value="DNA METHYLTRANSFERASE A"/>
    <property type="match status" value="1"/>
</dbReference>
<evidence type="ECO:0000256" key="5">
    <source>
        <dbReference type="ARBA" id="ARBA00022747"/>
    </source>
</evidence>
<evidence type="ECO:0000256" key="4">
    <source>
        <dbReference type="ARBA" id="ARBA00022691"/>
    </source>
</evidence>
<evidence type="ECO:0000259" key="10">
    <source>
        <dbReference type="Pfam" id="PF20464"/>
    </source>
</evidence>
<dbReference type="PANTHER" id="PTHR33841">
    <property type="entry name" value="DNA METHYLTRANSFERASE YEEA-RELATED"/>
    <property type="match status" value="1"/>
</dbReference>
<dbReference type="Pfam" id="PF12950">
    <property type="entry name" value="TaqI_C"/>
    <property type="match status" value="1"/>
</dbReference>
<dbReference type="InterPro" id="IPR025931">
    <property type="entry name" value="TaqI_C"/>
</dbReference>
<feature type="domain" description="MmeI-like N-terminal" evidence="10">
    <location>
        <begin position="63"/>
        <end position="207"/>
    </location>
</feature>
<evidence type="ECO:0000256" key="1">
    <source>
        <dbReference type="ARBA" id="ARBA00011900"/>
    </source>
</evidence>
<accession>A0A1R3XM78</accession>
<evidence type="ECO:0000256" key="6">
    <source>
        <dbReference type="ARBA" id="ARBA00023125"/>
    </source>
</evidence>
<dbReference type="Proteomes" id="UP000187181">
    <property type="component" value="Unassembled WGS sequence"/>
</dbReference>
<keyword evidence="2" id="KW-0489">Methyltransferase</keyword>
<dbReference type="EMBL" id="FTPP01000002">
    <property type="protein sequence ID" value="SIT91584.1"/>
    <property type="molecule type" value="Genomic_DNA"/>
</dbReference>
<evidence type="ECO:0000256" key="2">
    <source>
        <dbReference type="ARBA" id="ARBA00022603"/>
    </source>
</evidence>
<keyword evidence="5" id="KW-0680">Restriction system</keyword>
<dbReference type="AlphaFoldDB" id="A0A1R3XM78"/>
<dbReference type="InterPro" id="IPR029063">
    <property type="entry name" value="SAM-dependent_MTases_sf"/>
</dbReference>
<dbReference type="Gene3D" id="3.40.50.150">
    <property type="entry name" value="Vaccinia Virus protein VP39"/>
    <property type="match status" value="1"/>
</dbReference>
<dbReference type="PRINTS" id="PR00507">
    <property type="entry name" value="N12N6MTFRASE"/>
</dbReference>
<dbReference type="GO" id="GO:0009307">
    <property type="term" value="P:DNA restriction-modification system"/>
    <property type="evidence" value="ECO:0007669"/>
    <property type="project" value="UniProtKB-KW"/>
</dbReference>
<dbReference type="GO" id="GO:0003677">
    <property type="term" value="F:DNA binding"/>
    <property type="evidence" value="ECO:0007669"/>
    <property type="project" value="UniProtKB-KW"/>
</dbReference>
<dbReference type="InterPro" id="IPR011639">
    <property type="entry name" value="MethylTrfase_TaqI-like_dom"/>
</dbReference>
<dbReference type="STRING" id="1317125.SAMN05444128_2627"/>
<comment type="catalytic activity">
    <reaction evidence="7">
        <text>a 2'-deoxyadenosine in DNA + S-adenosyl-L-methionine = an N(6)-methyl-2'-deoxyadenosine in DNA + S-adenosyl-L-homocysteine + H(+)</text>
        <dbReference type="Rhea" id="RHEA:15197"/>
        <dbReference type="Rhea" id="RHEA-COMP:12418"/>
        <dbReference type="Rhea" id="RHEA-COMP:12419"/>
        <dbReference type="ChEBI" id="CHEBI:15378"/>
        <dbReference type="ChEBI" id="CHEBI:57856"/>
        <dbReference type="ChEBI" id="CHEBI:59789"/>
        <dbReference type="ChEBI" id="CHEBI:90615"/>
        <dbReference type="ChEBI" id="CHEBI:90616"/>
        <dbReference type="EC" id="2.1.1.72"/>
    </reaction>
</comment>
<dbReference type="Pfam" id="PF20464">
    <property type="entry name" value="MmeI_N"/>
    <property type="match status" value="1"/>
</dbReference>
<dbReference type="PROSITE" id="PS00092">
    <property type="entry name" value="N6_MTASE"/>
    <property type="match status" value="1"/>
</dbReference>
<dbReference type="OrthoDB" id="32195at2"/>
<keyword evidence="4" id="KW-0949">S-adenosyl-L-methionine</keyword>
<evidence type="ECO:0000256" key="7">
    <source>
        <dbReference type="ARBA" id="ARBA00047942"/>
    </source>
</evidence>
<dbReference type="EC" id="2.1.1.72" evidence="1"/>
<reference evidence="12" key="1">
    <citation type="submission" date="2017-01" db="EMBL/GenBank/DDBJ databases">
        <authorList>
            <person name="Varghese N."/>
            <person name="Submissions S."/>
        </authorList>
    </citation>
    <scope>NUCLEOTIDE SEQUENCE [LARGE SCALE GENOMIC DNA]</scope>
    <source>
        <strain evidence="12">LP100</strain>
    </source>
</reference>
<evidence type="ECO:0000259" key="8">
    <source>
        <dbReference type="Pfam" id="PF07669"/>
    </source>
</evidence>
<protein>
    <recommendedName>
        <fullName evidence="1">site-specific DNA-methyltransferase (adenine-specific)</fullName>
        <ecNumber evidence="1">2.1.1.72</ecNumber>
    </recommendedName>
</protein>
<keyword evidence="6" id="KW-0238">DNA-binding</keyword>
<proteinExistence type="predicted"/>
<dbReference type="GO" id="GO:0009007">
    <property type="term" value="F:site-specific DNA-methyltransferase (adenine-specific) activity"/>
    <property type="evidence" value="ECO:0007669"/>
    <property type="project" value="UniProtKB-EC"/>
</dbReference>
<dbReference type="InterPro" id="IPR002052">
    <property type="entry name" value="DNA_methylase_N6_adenine_CS"/>
</dbReference>
<keyword evidence="12" id="KW-1185">Reference proteome</keyword>
<dbReference type="InterPro" id="IPR050953">
    <property type="entry name" value="N4_N6_ade-DNA_methylase"/>
</dbReference>
<feature type="domain" description="Type II methyltransferase M.TaqI-like" evidence="8">
    <location>
        <begin position="537"/>
        <end position="679"/>
    </location>
</feature>
<evidence type="ECO:0000313" key="11">
    <source>
        <dbReference type="EMBL" id="SIT91584.1"/>
    </source>
</evidence>
<dbReference type="GO" id="GO:0032259">
    <property type="term" value="P:methylation"/>
    <property type="evidence" value="ECO:0007669"/>
    <property type="project" value="UniProtKB-KW"/>
</dbReference>
<dbReference type="Pfam" id="PF07669">
    <property type="entry name" value="Eco57I"/>
    <property type="match status" value="1"/>
</dbReference>
<organism evidence="11 12">
    <name type="scientific">Pontibacter indicus</name>
    <dbReference type="NCBI Taxonomy" id="1317125"/>
    <lineage>
        <taxon>Bacteria</taxon>
        <taxon>Pseudomonadati</taxon>
        <taxon>Bacteroidota</taxon>
        <taxon>Cytophagia</taxon>
        <taxon>Cytophagales</taxon>
        <taxon>Hymenobacteraceae</taxon>
        <taxon>Pontibacter</taxon>
    </lineage>
</organism>
<keyword evidence="3" id="KW-0808">Transferase</keyword>
<name>A0A1R3XM78_9BACT</name>
<evidence type="ECO:0000313" key="12">
    <source>
        <dbReference type="Proteomes" id="UP000187181"/>
    </source>
</evidence>